<name>A0A2A2H3U0_METBR</name>
<dbReference type="AlphaFoldDB" id="A0A2A2H3U0"/>
<keyword evidence="3" id="KW-1185">Reference proteome</keyword>
<dbReference type="OrthoDB" id="27447at2157"/>
<organism evidence="2 3">
    <name type="scientific">Methanobacterium bryantii</name>
    <dbReference type="NCBI Taxonomy" id="2161"/>
    <lineage>
        <taxon>Archaea</taxon>
        <taxon>Methanobacteriati</taxon>
        <taxon>Methanobacteriota</taxon>
        <taxon>Methanomada group</taxon>
        <taxon>Methanobacteria</taxon>
        <taxon>Methanobacteriales</taxon>
        <taxon>Methanobacteriaceae</taxon>
        <taxon>Methanobacterium</taxon>
    </lineage>
</organism>
<dbReference type="PANTHER" id="PTHR34236:SF1">
    <property type="entry name" value="DIMETHYL SULFOXIDE REDUCTASE TRANSCRIPTIONAL ACTIVATOR"/>
    <property type="match status" value="1"/>
</dbReference>
<evidence type="ECO:0000259" key="1">
    <source>
        <dbReference type="Pfam" id="PF04967"/>
    </source>
</evidence>
<protein>
    <recommendedName>
        <fullName evidence="1">HTH bat-type domain-containing protein</fullName>
    </recommendedName>
</protein>
<sequence>MRMLKINLERSILYKLTGSLFFKSVKSIDLLECLKIDTQDNFKLIIVKIVVKDGTDLKQLKLPENAAILDILNSDNGTYTCLMKVHFNKVFIPVLKKFFKDNIIWKSPTYMNENAISLTCIGDEKSLNKIIQDIGDFETFKNAKLSYFHSCIEQKGIQQILTSRQLEVMRCAKDWGYYNSPRKITSKELAEKMGCSKSTLLEHLKNAENKIVNYII</sequence>
<evidence type="ECO:0000313" key="3">
    <source>
        <dbReference type="Proteomes" id="UP000217784"/>
    </source>
</evidence>
<feature type="domain" description="HTH bat-type" evidence="1">
    <location>
        <begin position="161"/>
        <end position="212"/>
    </location>
</feature>
<dbReference type="Gene3D" id="1.10.10.10">
    <property type="entry name" value="Winged helix-like DNA-binding domain superfamily/Winged helix DNA-binding domain"/>
    <property type="match status" value="1"/>
</dbReference>
<proteinExistence type="predicted"/>
<dbReference type="RefSeq" id="WP_069583680.1">
    <property type="nucleotide sequence ID" value="NZ_LMVM01000033.1"/>
</dbReference>
<dbReference type="PANTHER" id="PTHR34236">
    <property type="entry name" value="DIMETHYL SULFOXIDE REDUCTASE TRANSCRIPTIONAL ACTIVATOR"/>
    <property type="match status" value="1"/>
</dbReference>
<reference evidence="2 3" key="1">
    <citation type="journal article" date="2017" name="BMC Genomics">
        <title>Genomic analysis of methanogenic archaea reveals a shift towards energy conservation.</title>
        <authorList>
            <person name="Gilmore S.P."/>
            <person name="Henske J.K."/>
            <person name="Sexton J.A."/>
            <person name="Solomon K.V."/>
            <person name="Seppala S."/>
            <person name="Yoo J.I."/>
            <person name="Huyett L.M."/>
            <person name="Pressman A."/>
            <person name="Cogan J.Z."/>
            <person name="Kivenson V."/>
            <person name="Peng X."/>
            <person name="Tan Y."/>
            <person name="Valentine D.L."/>
            <person name="O'Malley M.A."/>
        </authorList>
    </citation>
    <scope>NUCLEOTIDE SEQUENCE [LARGE SCALE GENOMIC DNA]</scope>
    <source>
        <strain evidence="2 3">M.o.H.</strain>
    </source>
</reference>
<gene>
    <name evidence="2" type="ORF">ASJ80_02925</name>
</gene>
<accession>A0A2A2H3U0</accession>
<dbReference type="InterPro" id="IPR007050">
    <property type="entry name" value="HTH_bacterioopsin"/>
</dbReference>
<dbReference type="Pfam" id="PF04967">
    <property type="entry name" value="HTH_10"/>
    <property type="match status" value="1"/>
</dbReference>
<dbReference type="Proteomes" id="UP000217784">
    <property type="component" value="Unassembled WGS sequence"/>
</dbReference>
<comment type="caution">
    <text evidence="2">The sequence shown here is derived from an EMBL/GenBank/DDBJ whole genome shotgun (WGS) entry which is preliminary data.</text>
</comment>
<dbReference type="InterPro" id="IPR036388">
    <property type="entry name" value="WH-like_DNA-bd_sf"/>
</dbReference>
<dbReference type="EMBL" id="LMVM01000033">
    <property type="protein sequence ID" value="PAV03984.1"/>
    <property type="molecule type" value="Genomic_DNA"/>
</dbReference>
<evidence type="ECO:0000313" key="2">
    <source>
        <dbReference type="EMBL" id="PAV03984.1"/>
    </source>
</evidence>